<gene>
    <name evidence="1" type="ORF">BT96DRAFT_736447</name>
</gene>
<dbReference type="OrthoDB" id="3249498at2759"/>
<dbReference type="EMBL" id="ML769793">
    <property type="protein sequence ID" value="KAE9387556.1"/>
    <property type="molecule type" value="Genomic_DNA"/>
</dbReference>
<feature type="non-terminal residue" evidence="1">
    <location>
        <position position="1"/>
    </location>
</feature>
<name>A0A6A4GQ36_9AGAR</name>
<evidence type="ECO:0000313" key="1">
    <source>
        <dbReference type="EMBL" id="KAE9387556.1"/>
    </source>
</evidence>
<dbReference type="Proteomes" id="UP000799118">
    <property type="component" value="Unassembled WGS sequence"/>
</dbReference>
<sequence length="140" mass="16219">KQVQLLLFWDHILCPYQDRKQESGVTFKIIGFWVNIIKESISLTPESIQVLVSEINTFLSSPLRKAVLRDWQCLASSLNCSLNVLPWARPALNKIYWKMSGKTLQFRAIPINGEIHRDLIWFSDLLQNVIGICFVDSLTW</sequence>
<proteinExistence type="predicted"/>
<protein>
    <submittedName>
        <fullName evidence="1">Uncharacterized protein</fullName>
    </submittedName>
</protein>
<keyword evidence="2" id="KW-1185">Reference proteome</keyword>
<organism evidence="1 2">
    <name type="scientific">Gymnopus androsaceus JB14</name>
    <dbReference type="NCBI Taxonomy" id="1447944"/>
    <lineage>
        <taxon>Eukaryota</taxon>
        <taxon>Fungi</taxon>
        <taxon>Dikarya</taxon>
        <taxon>Basidiomycota</taxon>
        <taxon>Agaricomycotina</taxon>
        <taxon>Agaricomycetes</taxon>
        <taxon>Agaricomycetidae</taxon>
        <taxon>Agaricales</taxon>
        <taxon>Marasmiineae</taxon>
        <taxon>Omphalotaceae</taxon>
        <taxon>Gymnopus</taxon>
    </lineage>
</organism>
<dbReference type="AlphaFoldDB" id="A0A6A4GQ36"/>
<accession>A0A6A4GQ36</accession>
<feature type="non-terminal residue" evidence="1">
    <location>
        <position position="140"/>
    </location>
</feature>
<evidence type="ECO:0000313" key="2">
    <source>
        <dbReference type="Proteomes" id="UP000799118"/>
    </source>
</evidence>
<reference evidence="1" key="1">
    <citation type="journal article" date="2019" name="Environ. Microbiol.">
        <title>Fungal ecological strategies reflected in gene transcription - a case study of two litter decomposers.</title>
        <authorList>
            <person name="Barbi F."/>
            <person name="Kohler A."/>
            <person name="Barry K."/>
            <person name="Baskaran P."/>
            <person name="Daum C."/>
            <person name="Fauchery L."/>
            <person name="Ihrmark K."/>
            <person name="Kuo A."/>
            <person name="LaButti K."/>
            <person name="Lipzen A."/>
            <person name="Morin E."/>
            <person name="Grigoriev I.V."/>
            <person name="Henrissat B."/>
            <person name="Lindahl B."/>
            <person name="Martin F."/>
        </authorList>
    </citation>
    <scope>NUCLEOTIDE SEQUENCE</scope>
    <source>
        <strain evidence="1">JB14</strain>
    </source>
</reference>